<organism evidence="1 2">
    <name type="scientific">Escherichia phage vB_EcoM_RZ</name>
    <dbReference type="NCBI Taxonomy" id="2893954"/>
    <lineage>
        <taxon>Viruses</taxon>
        <taxon>Duplodnaviria</taxon>
        <taxon>Heunggongvirae</taxon>
        <taxon>Uroviricota</taxon>
        <taxon>Caudoviricetes</taxon>
        <taxon>Pantevenvirales</taxon>
        <taxon>Straboviridae</taxon>
        <taxon>Tevenvirinae</taxon>
        <taxon>Gaprivervirus</taxon>
        <taxon>Gaprivervirus arezed</taxon>
    </lineage>
</organism>
<dbReference type="KEGG" id="vg:77926700"/>
<dbReference type="RefSeq" id="YP_010651109.1">
    <property type="nucleotide sequence ID" value="NC_070780.1"/>
</dbReference>
<reference evidence="1 2" key="1">
    <citation type="submission" date="2021-02" db="EMBL/GenBank/DDBJ databases">
        <authorList>
            <person name="Zhang R."/>
            <person name="Yu X."/>
            <person name="Xu J."/>
            <person name="Liu X."/>
        </authorList>
    </citation>
    <scope>NUCLEOTIDE SEQUENCE [LARGE SCALE GENOMIC DNA]</scope>
</reference>
<sequence length="65" mass="7938">MNIRIVNNRYGTNEVLFEKMNISLDELPKEKTTIFVQNKELYVMRVIKSYEYDDFNRSIWFIVEV</sequence>
<evidence type="ECO:0000313" key="1">
    <source>
        <dbReference type="EMBL" id="UGL60088.1"/>
    </source>
</evidence>
<evidence type="ECO:0000313" key="2">
    <source>
        <dbReference type="Proteomes" id="UP000828108"/>
    </source>
</evidence>
<dbReference type="GeneID" id="77926700"/>
<name>A0AAE8YIQ2_9CAUD</name>
<dbReference type="EMBL" id="MW598459">
    <property type="protein sequence ID" value="UGL60088.1"/>
    <property type="molecule type" value="Genomic_DNA"/>
</dbReference>
<protein>
    <submittedName>
        <fullName evidence="1">Uncharacterized protein</fullName>
    </submittedName>
</protein>
<proteinExistence type="predicted"/>
<keyword evidence="2" id="KW-1185">Reference proteome</keyword>
<accession>A0AAE8YIQ2</accession>
<dbReference type="Proteomes" id="UP000828108">
    <property type="component" value="Segment"/>
</dbReference>